<dbReference type="RefSeq" id="WP_151562637.1">
    <property type="nucleotide sequence ID" value="NZ_WBMT01000010.1"/>
</dbReference>
<feature type="region of interest" description="Disordered" evidence="5">
    <location>
        <begin position="1"/>
        <end position="21"/>
    </location>
</feature>
<evidence type="ECO:0000256" key="3">
    <source>
        <dbReference type="ARBA" id="ARBA00023163"/>
    </source>
</evidence>
<dbReference type="Pfam" id="PF00440">
    <property type="entry name" value="TetR_N"/>
    <property type="match status" value="1"/>
</dbReference>
<keyword evidence="2 4" id="KW-0238">DNA-binding</keyword>
<evidence type="ECO:0000256" key="1">
    <source>
        <dbReference type="ARBA" id="ARBA00023015"/>
    </source>
</evidence>
<accession>A0A6H9YJ29</accession>
<gene>
    <name evidence="7" type="ORF">F8566_21605</name>
</gene>
<dbReference type="PROSITE" id="PS50977">
    <property type="entry name" value="HTH_TETR_2"/>
    <property type="match status" value="1"/>
</dbReference>
<dbReference type="InterPro" id="IPR050109">
    <property type="entry name" value="HTH-type_TetR-like_transc_reg"/>
</dbReference>
<dbReference type="PANTHER" id="PTHR30055">
    <property type="entry name" value="HTH-TYPE TRANSCRIPTIONAL REGULATOR RUTR"/>
    <property type="match status" value="1"/>
</dbReference>
<feature type="domain" description="HTH tetR-type" evidence="6">
    <location>
        <begin position="26"/>
        <end position="86"/>
    </location>
</feature>
<evidence type="ECO:0000256" key="5">
    <source>
        <dbReference type="SAM" id="MobiDB-lite"/>
    </source>
</evidence>
<dbReference type="Pfam" id="PF02909">
    <property type="entry name" value="TetR_C_1"/>
    <property type="match status" value="1"/>
</dbReference>
<evidence type="ECO:0000259" key="6">
    <source>
        <dbReference type="PROSITE" id="PS50977"/>
    </source>
</evidence>
<dbReference type="OrthoDB" id="3519192at2"/>
<evidence type="ECO:0000313" key="7">
    <source>
        <dbReference type="EMBL" id="KAB2346823.1"/>
    </source>
</evidence>
<dbReference type="Proteomes" id="UP000468735">
    <property type="component" value="Unassembled WGS sequence"/>
</dbReference>
<dbReference type="InterPro" id="IPR004111">
    <property type="entry name" value="Repressor_TetR_C"/>
</dbReference>
<protein>
    <submittedName>
        <fullName evidence="7">TetR/AcrR family transcriptional regulator</fullName>
    </submittedName>
</protein>
<dbReference type="AlphaFoldDB" id="A0A6H9YJ29"/>
<dbReference type="PANTHER" id="PTHR30055:SF151">
    <property type="entry name" value="TRANSCRIPTIONAL REGULATORY PROTEIN"/>
    <property type="match status" value="1"/>
</dbReference>
<comment type="caution">
    <text evidence="7">The sequence shown here is derived from an EMBL/GenBank/DDBJ whole genome shotgun (WGS) entry which is preliminary data.</text>
</comment>
<dbReference type="InterPro" id="IPR036271">
    <property type="entry name" value="Tet_transcr_reg_TetR-rel_C_sf"/>
</dbReference>
<dbReference type="SUPFAM" id="SSF48498">
    <property type="entry name" value="Tetracyclin repressor-like, C-terminal domain"/>
    <property type="match status" value="1"/>
</dbReference>
<keyword evidence="8" id="KW-1185">Reference proteome</keyword>
<evidence type="ECO:0000256" key="2">
    <source>
        <dbReference type="ARBA" id="ARBA00023125"/>
    </source>
</evidence>
<organism evidence="7 8">
    <name type="scientific">Actinomadura rudentiformis</name>
    <dbReference type="NCBI Taxonomy" id="359158"/>
    <lineage>
        <taxon>Bacteria</taxon>
        <taxon>Bacillati</taxon>
        <taxon>Actinomycetota</taxon>
        <taxon>Actinomycetes</taxon>
        <taxon>Streptosporangiales</taxon>
        <taxon>Thermomonosporaceae</taxon>
        <taxon>Actinomadura</taxon>
    </lineage>
</organism>
<dbReference type="GO" id="GO:0003700">
    <property type="term" value="F:DNA-binding transcription factor activity"/>
    <property type="evidence" value="ECO:0007669"/>
    <property type="project" value="TreeGrafter"/>
</dbReference>
<proteinExistence type="predicted"/>
<evidence type="ECO:0000256" key="4">
    <source>
        <dbReference type="PROSITE-ProRule" id="PRU00335"/>
    </source>
</evidence>
<name>A0A6H9YJ29_9ACTN</name>
<reference evidence="7 8" key="1">
    <citation type="submission" date="2019-09" db="EMBL/GenBank/DDBJ databases">
        <title>Actinomadura physcomitrii sp. nov., a novel actinomycete isolated from moss [Physcomitrium sphaericum (Ludw) Fuernr].</title>
        <authorList>
            <person name="Zhuang X."/>
            <person name="Liu C."/>
        </authorList>
    </citation>
    <scope>NUCLEOTIDE SEQUENCE [LARGE SCALE GENOMIC DNA]</scope>
    <source>
        <strain evidence="7 8">HMC1</strain>
    </source>
</reference>
<keyword evidence="1" id="KW-0805">Transcription regulation</keyword>
<dbReference type="Gene3D" id="1.10.10.60">
    <property type="entry name" value="Homeodomain-like"/>
    <property type="match status" value="1"/>
</dbReference>
<feature type="DNA-binding region" description="H-T-H motif" evidence="4">
    <location>
        <begin position="49"/>
        <end position="68"/>
    </location>
</feature>
<dbReference type="InterPro" id="IPR009057">
    <property type="entry name" value="Homeodomain-like_sf"/>
</dbReference>
<dbReference type="InterPro" id="IPR001647">
    <property type="entry name" value="HTH_TetR"/>
</dbReference>
<evidence type="ECO:0000313" key="8">
    <source>
        <dbReference type="Proteomes" id="UP000468735"/>
    </source>
</evidence>
<dbReference type="GO" id="GO:0045892">
    <property type="term" value="P:negative regulation of DNA-templated transcription"/>
    <property type="evidence" value="ECO:0007669"/>
    <property type="project" value="InterPro"/>
</dbReference>
<dbReference type="SUPFAM" id="SSF46689">
    <property type="entry name" value="Homeodomain-like"/>
    <property type="match status" value="1"/>
</dbReference>
<dbReference type="Gene3D" id="1.10.357.10">
    <property type="entry name" value="Tetracycline Repressor, domain 2"/>
    <property type="match status" value="1"/>
</dbReference>
<dbReference type="EMBL" id="WBMT01000010">
    <property type="protein sequence ID" value="KAB2346823.1"/>
    <property type="molecule type" value="Genomic_DNA"/>
</dbReference>
<sequence>MRTPSDGSGRVIGVQRRRRPTKTGTVLSHELIVRTAIRLLSQHGTDALSVRRLGTALGADPSSLYRYFRNTDDLVLAIADELIGRAIEGLRPSGNWRDDLRDVGHRLHATYLAHPQVAVLSAARVTRRPNEVRGVEIGLGILRSAGFSPEQAARHYHSFIDLSLGFAALDAAASALPRNHADGDHEAWRSTYARLPSDEYPHITACADALAATMAASAYPAALDLLLDGIAAQLPSGPRESATDDQ</sequence>
<dbReference type="GO" id="GO:0000976">
    <property type="term" value="F:transcription cis-regulatory region binding"/>
    <property type="evidence" value="ECO:0007669"/>
    <property type="project" value="TreeGrafter"/>
</dbReference>
<keyword evidence="3" id="KW-0804">Transcription</keyword>